<keyword evidence="1" id="KW-1133">Transmembrane helix</keyword>
<evidence type="ECO:0000313" key="5">
    <source>
        <dbReference type="Proteomes" id="UP000594464"/>
    </source>
</evidence>
<sequence>MKIVESKDIEKPVIPTLSGALVLLGIIFGMDLSLELGIASGIPYTAIILIGVWLPGKRYIVLLAILASLLTIAGYYLSPATNESWKPLMNRGLILFSIWVVALLCLKIKAIENALFEFQNSLRKVINDRTEGLKKANDLLKKEIYLHQQSENENFKLIQAVEKNPNAILITDQYAQIEYANPQFYRRTGYTEDEIIGEKPRILQTEGTSKAEYKIMWDHTPSSKEWKGEIRGDKKNERSFWSTAQVFPINDEDGKLKNFIAIEENVSH</sequence>
<feature type="domain" description="PAS" evidence="2">
    <location>
        <begin position="153"/>
        <end position="198"/>
    </location>
</feature>
<feature type="transmembrane region" description="Helical" evidence="1">
    <location>
        <begin position="89"/>
        <end position="106"/>
    </location>
</feature>
<dbReference type="Pfam" id="PF13426">
    <property type="entry name" value="PAS_9"/>
    <property type="match status" value="1"/>
</dbReference>
<organism evidence="4 5">
    <name type="scientific">Candidatus Nitrohelix vancouverensis</name>
    <dbReference type="NCBI Taxonomy" id="2705534"/>
    <lineage>
        <taxon>Bacteria</taxon>
        <taxon>Pseudomonadati</taxon>
        <taxon>Nitrospinota/Tectimicrobiota group</taxon>
        <taxon>Nitrospinota</taxon>
        <taxon>Nitrospinia</taxon>
        <taxon>Nitrospinales</taxon>
        <taxon>Nitrospinaceae</taxon>
        <taxon>Candidatus Nitrohelix</taxon>
    </lineage>
</organism>
<feature type="transmembrane region" description="Helical" evidence="1">
    <location>
        <begin position="36"/>
        <end position="54"/>
    </location>
</feature>
<evidence type="ECO:0000256" key="1">
    <source>
        <dbReference type="SAM" id="Phobius"/>
    </source>
</evidence>
<keyword evidence="1" id="KW-0812">Transmembrane</keyword>
<dbReference type="Gene3D" id="3.30.450.20">
    <property type="entry name" value="PAS domain"/>
    <property type="match status" value="1"/>
</dbReference>
<gene>
    <name evidence="4" type="ORF">G3M78_10130</name>
</gene>
<dbReference type="InterPro" id="IPR000700">
    <property type="entry name" value="PAS-assoc_C"/>
</dbReference>
<dbReference type="Proteomes" id="UP000594464">
    <property type="component" value="Chromosome"/>
</dbReference>
<feature type="transmembrane region" description="Helical" evidence="1">
    <location>
        <begin position="12"/>
        <end position="30"/>
    </location>
</feature>
<evidence type="ECO:0000259" key="3">
    <source>
        <dbReference type="PROSITE" id="PS50113"/>
    </source>
</evidence>
<dbReference type="EMBL" id="CP048620">
    <property type="protein sequence ID" value="QPJ65728.1"/>
    <property type="molecule type" value="Genomic_DNA"/>
</dbReference>
<dbReference type="PROSITE" id="PS50112">
    <property type="entry name" value="PAS"/>
    <property type="match status" value="1"/>
</dbReference>
<dbReference type="InterPro" id="IPR035965">
    <property type="entry name" value="PAS-like_dom_sf"/>
</dbReference>
<accession>A0A7T0C3A9</accession>
<keyword evidence="1" id="KW-0472">Membrane</keyword>
<evidence type="ECO:0000259" key="2">
    <source>
        <dbReference type="PROSITE" id="PS50112"/>
    </source>
</evidence>
<dbReference type="NCBIfam" id="TIGR00229">
    <property type="entry name" value="sensory_box"/>
    <property type="match status" value="1"/>
</dbReference>
<dbReference type="SUPFAM" id="SSF55785">
    <property type="entry name" value="PYP-like sensor domain (PAS domain)"/>
    <property type="match status" value="1"/>
</dbReference>
<dbReference type="CDD" id="cd00130">
    <property type="entry name" value="PAS"/>
    <property type="match status" value="1"/>
</dbReference>
<feature type="domain" description="PAC" evidence="3">
    <location>
        <begin position="226"/>
        <end position="268"/>
    </location>
</feature>
<proteinExistence type="predicted"/>
<dbReference type="PROSITE" id="PS50113">
    <property type="entry name" value="PAC"/>
    <property type="match status" value="1"/>
</dbReference>
<feature type="transmembrane region" description="Helical" evidence="1">
    <location>
        <begin position="59"/>
        <end position="77"/>
    </location>
</feature>
<dbReference type="AlphaFoldDB" id="A0A7T0C3A9"/>
<dbReference type="KEGG" id="nva:G3M78_10130"/>
<protein>
    <submittedName>
        <fullName evidence="4">PAS domain-containing protein</fullName>
    </submittedName>
</protein>
<name>A0A7T0C3A9_9BACT</name>
<dbReference type="InterPro" id="IPR000014">
    <property type="entry name" value="PAS"/>
</dbReference>
<evidence type="ECO:0000313" key="4">
    <source>
        <dbReference type="EMBL" id="QPJ65728.1"/>
    </source>
</evidence>
<reference evidence="5" key="1">
    <citation type="submission" date="2020-02" db="EMBL/GenBank/DDBJ databases">
        <title>Genomic and physiological characterization of two novel Nitrospinaceae genera.</title>
        <authorList>
            <person name="Mueller A.J."/>
            <person name="Jung M.-Y."/>
            <person name="Strachan C.R."/>
            <person name="Herbold C.W."/>
            <person name="Kirkegaard R.H."/>
            <person name="Daims H."/>
        </authorList>
    </citation>
    <scope>NUCLEOTIDE SEQUENCE [LARGE SCALE GENOMIC DNA]</scope>
</reference>